<dbReference type="InterPro" id="IPR001647">
    <property type="entry name" value="HTH_TetR"/>
</dbReference>
<dbReference type="InterPro" id="IPR025996">
    <property type="entry name" value="MT1864/Rv1816-like_C"/>
</dbReference>
<evidence type="ECO:0000259" key="5">
    <source>
        <dbReference type="PROSITE" id="PS50977"/>
    </source>
</evidence>
<keyword evidence="3" id="KW-0804">Transcription</keyword>
<dbReference type="Proteomes" id="UP001429580">
    <property type="component" value="Unassembled WGS sequence"/>
</dbReference>
<proteinExistence type="predicted"/>
<name>A0ABX0V668_9HYPH</name>
<dbReference type="Pfam" id="PF13305">
    <property type="entry name" value="TetR_C_33"/>
    <property type="match status" value="1"/>
</dbReference>
<dbReference type="RefSeq" id="WP_166955935.1">
    <property type="nucleotide sequence ID" value="NZ_JAASQI010000012.1"/>
</dbReference>
<protein>
    <submittedName>
        <fullName evidence="6">AcrR family transcriptional regulator</fullName>
    </submittedName>
</protein>
<comment type="caution">
    <text evidence="6">The sequence shown here is derived from an EMBL/GenBank/DDBJ whole genome shotgun (WGS) entry which is preliminary data.</text>
</comment>
<organism evidence="6 7">
    <name type="scientific">Pseudochelatococcus lubricantis</name>
    <dbReference type="NCBI Taxonomy" id="1538102"/>
    <lineage>
        <taxon>Bacteria</taxon>
        <taxon>Pseudomonadati</taxon>
        <taxon>Pseudomonadota</taxon>
        <taxon>Alphaproteobacteria</taxon>
        <taxon>Hyphomicrobiales</taxon>
        <taxon>Chelatococcaceae</taxon>
        <taxon>Pseudochelatococcus</taxon>
    </lineage>
</organism>
<dbReference type="Pfam" id="PF00440">
    <property type="entry name" value="TetR_N"/>
    <property type="match status" value="1"/>
</dbReference>
<dbReference type="PRINTS" id="PR00455">
    <property type="entry name" value="HTHTETR"/>
</dbReference>
<accession>A0ABX0V668</accession>
<dbReference type="PROSITE" id="PS50977">
    <property type="entry name" value="HTH_TETR_2"/>
    <property type="match status" value="1"/>
</dbReference>
<evidence type="ECO:0000256" key="2">
    <source>
        <dbReference type="ARBA" id="ARBA00023125"/>
    </source>
</evidence>
<sequence length="194" mass="21524">MGVREESNERRRGDILDAAERIVSEKGIGHLNIRDVARASGCSTGTIYTHFADLDALALHVNARTLSRLAGALDTIEREDGGSGIAGQLCAMAYAYMDFAAGHYHAWSALFEHRMSRPLPDWHREDHFRLFRRIAGKLQMLHPGLPDEAAFLQARTLYAAIHGIVSLGIADRLGRLPDETLREQIRAVVLKLVS</sequence>
<dbReference type="SUPFAM" id="SSF46689">
    <property type="entry name" value="Homeodomain-like"/>
    <property type="match status" value="1"/>
</dbReference>
<evidence type="ECO:0000313" key="6">
    <source>
        <dbReference type="EMBL" id="NIJ59990.1"/>
    </source>
</evidence>
<keyword evidence="1" id="KW-0805">Transcription regulation</keyword>
<evidence type="ECO:0000313" key="7">
    <source>
        <dbReference type="Proteomes" id="UP001429580"/>
    </source>
</evidence>
<feature type="domain" description="HTH tetR-type" evidence="5">
    <location>
        <begin position="9"/>
        <end position="69"/>
    </location>
</feature>
<dbReference type="Gene3D" id="1.10.357.10">
    <property type="entry name" value="Tetracycline Repressor, domain 2"/>
    <property type="match status" value="1"/>
</dbReference>
<dbReference type="InterPro" id="IPR009057">
    <property type="entry name" value="Homeodomain-like_sf"/>
</dbReference>
<evidence type="ECO:0000256" key="3">
    <source>
        <dbReference type="ARBA" id="ARBA00023163"/>
    </source>
</evidence>
<dbReference type="PANTHER" id="PTHR30055:SF234">
    <property type="entry name" value="HTH-TYPE TRANSCRIPTIONAL REGULATOR BETI"/>
    <property type="match status" value="1"/>
</dbReference>
<dbReference type="PANTHER" id="PTHR30055">
    <property type="entry name" value="HTH-TYPE TRANSCRIPTIONAL REGULATOR RUTR"/>
    <property type="match status" value="1"/>
</dbReference>
<reference evidence="6 7" key="1">
    <citation type="submission" date="2020-03" db="EMBL/GenBank/DDBJ databases">
        <title>Genomic Encyclopedia of Type Strains, Phase IV (KMG-IV): sequencing the most valuable type-strain genomes for metagenomic binning, comparative biology and taxonomic classification.</title>
        <authorList>
            <person name="Goeker M."/>
        </authorList>
    </citation>
    <scope>NUCLEOTIDE SEQUENCE [LARGE SCALE GENOMIC DNA]</scope>
    <source>
        <strain evidence="6 7">DSM 103870</strain>
    </source>
</reference>
<feature type="DNA-binding region" description="H-T-H motif" evidence="4">
    <location>
        <begin position="32"/>
        <end position="51"/>
    </location>
</feature>
<dbReference type="EMBL" id="JAASQI010000012">
    <property type="protein sequence ID" value="NIJ59990.1"/>
    <property type="molecule type" value="Genomic_DNA"/>
</dbReference>
<dbReference type="SUPFAM" id="SSF48498">
    <property type="entry name" value="Tetracyclin repressor-like, C-terminal domain"/>
    <property type="match status" value="1"/>
</dbReference>
<gene>
    <name evidence="6" type="ORF">FHS82_003853</name>
</gene>
<keyword evidence="2 4" id="KW-0238">DNA-binding</keyword>
<dbReference type="InterPro" id="IPR036271">
    <property type="entry name" value="Tet_transcr_reg_TetR-rel_C_sf"/>
</dbReference>
<evidence type="ECO:0000256" key="1">
    <source>
        <dbReference type="ARBA" id="ARBA00023015"/>
    </source>
</evidence>
<keyword evidence="7" id="KW-1185">Reference proteome</keyword>
<dbReference type="InterPro" id="IPR050109">
    <property type="entry name" value="HTH-type_TetR-like_transc_reg"/>
</dbReference>
<evidence type="ECO:0000256" key="4">
    <source>
        <dbReference type="PROSITE-ProRule" id="PRU00335"/>
    </source>
</evidence>